<evidence type="ECO:0008006" key="4">
    <source>
        <dbReference type="Google" id="ProtNLM"/>
    </source>
</evidence>
<comment type="caution">
    <text evidence="2">The sequence shown here is derived from an EMBL/GenBank/DDBJ whole genome shotgun (WGS) entry which is preliminary data.</text>
</comment>
<dbReference type="EMBL" id="JAXQPW010000001">
    <property type="protein sequence ID" value="MDZ5660531.1"/>
    <property type="molecule type" value="Genomic_DNA"/>
</dbReference>
<feature type="chain" id="PRO_5047455750" description="Surface-anchored protein" evidence="1">
    <location>
        <begin position="30"/>
        <end position="231"/>
    </location>
</feature>
<keyword evidence="1" id="KW-0732">Signal</keyword>
<feature type="signal peptide" evidence="1">
    <location>
        <begin position="1"/>
        <end position="29"/>
    </location>
</feature>
<name>A0ABU5K6D3_9ACTN</name>
<organism evidence="2 3">
    <name type="scientific">Nocardioides renjunii</name>
    <dbReference type="NCBI Taxonomy" id="3095075"/>
    <lineage>
        <taxon>Bacteria</taxon>
        <taxon>Bacillati</taxon>
        <taxon>Actinomycetota</taxon>
        <taxon>Actinomycetes</taxon>
        <taxon>Propionibacteriales</taxon>
        <taxon>Nocardioidaceae</taxon>
        <taxon>Nocardioides</taxon>
    </lineage>
</organism>
<sequence length="231" mass="24922">MRTTRLIAGTMTAALLGVTPMALATSAEAAVTVTTATTLTSEKAAYMYGDTIFFDAAVTTTDPANPYAPGAATLYIQRPGSTTWEPLASDDGASYLYFVDIVAESNALYKVVYPGGVDGTGDVYTPSESAPFAIATSRNLTIKNPRGTFVKGKIKPDYAKKKVVVQKKVGKKWKKFRALKTSKKSTFQVTLPASRKRTYWRFVVKANAEFAATVAEGSTIRYRSAGRVAIR</sequence>
<dbReference type="Proteomes" id="UP001291999">
    <property type="component" value="Unassembled WGS sequence"/>
</dbReference>
<proteinExistence type="predicted"/>
<keyword evidence="3" id="KW-1185">Reference proteome</keyword>
<protein>
    <recommendedName>
        <fullName evidence="4">Surface-anchored protein</fullName>
    </recommendedName>
</protein>
<evidence type="ECO:0000256" key="1">
    <source>
        <dbReference type="SAM" id="SignalP"/>
    </source>
</evidence>
<gene>
    <name evidence="2" type="ORF">SFC79_02040</name>
</gene>
<evidence type="ECO:0000313" key="2">
    <source>
        <dbReference type="EMBL" id="MDZ5660531.1"/>
    </source>
</evidence>
<dbReference type="RefSeq" id="WP_172266152.1">
    <property type="nucleotide sequence ID" value="NZ_CP141058.1"/>
</dbReference>
<accession>A0ABU5K6D3</accession>
<evidence type="ECO:0000313" key="3">
    <source>
        <dbReference type="Proteomes" id="UP001291999"/>
    </source>
</evidence>
<reference evidence="2 3" key="1">
    <citation type="submission" date="2023-11" db="EMBL/GenBank/DDBJ databases">
        <title>Novel species in genus Nocardioides.</title>
        <authorList>
            <person name="Zhou H."/>
        </authorList>
    </citation>
    <scope>NUCLEOTIDE SEQUENCE [LARGE SCALE GENOMIC DNA]</scope>
    <source>
        <strain evidence="2 3">S-58</strain>
    </source>
</reference>